<accession>X0VQ49</accession>
<feature type="non-terminal residue" evidence="1">
    <location>
        <position position="258"/>
    </location>
</feature>
<dbReference type="AlphaFoldDB" id="X0VQ49"/>
<dbReference type="EMBL" id="BARS01036308">
    <property type="protein sequence ID" value="GAG14598.1"/>
    <property type="molecule type" value="Genomic_DNA"/>
</dbReference>
<gene>
    <name evidence="1" type="ORF">S01H1_55830</name>
</gene>
<name>X0VQ49_9ZZZZ</name>
<evidence type="ECO:0000313" key="1">
    <source>
        <dbReference type="EMBL" id="GAG14598.1"/>
    </source>
</evidence>
<organism evidence="1">
    <name type="scientific">marine sediment metagenome</name>
    <dbReference type="NCBI Taxonomy" id="412755"/>
    <lineage>
        <taxon>unclassified sequences</taxon>
        <taxon>metagenomes</taxon>
        <taxon>ecological metagenomes</taxon>
    </lineage>
</organism>
<feature type="non-terminal residue" evidence="1">
    <location>
        <position position="1"/>
    </location>
</feature>
<reference evidence="1" key="1">
    <citation type="journal article" date="2014" name="Front. Microbiol.">
        <title>High frequency of phylogenetically diverse reductive dehalogenase-homologous genes in deep subseafloor sedimentary metagenomes.</title>
        <authorList>
            <person name="Kawai M."/>
            <person name="Futagami T."/>
            <person name="Toyoda A."/>
            <person name="Takaki Y."/>
            <person name="Nishi S."/>
            <person name="Hori S."/>
            <person name="Arai W."/>
            <person name="Tsubouchi T."/>
            <person name="Morono Y."/>
            <person name="Uchiyama I."/>
            <person name="Ito T."/>
            <person name="Fujiyama A."/>
            <person name="Inagaki F."/>
            <person name="Takami H."/>
        </authorList>
    </citation>
    <scope>NUCLEOTIDE SEQUENCE</scope>
    <source>
        <strain evidence="1">Expedition CK06-06</strain>
    </source>
</reference>
<comment type="caution">
    <text evidence="1">The sequence shown here is derived from an EMBL/GenBank/DDBJ whole genome shotgun (WGS) entry which is preliminary data.</text>
</comment>
<protein>
    <submittedName>
        <fullName evidence="1">Uncharacterized protein</fullName>
    </submittedName>
</protein>
<proteinExistence type="predicted"/>
<sequence length="258" mass="29254">TIGVTLFWNQTSKKNFTKNSTSIDSYLAFNNQTFLDILAQIQQLVYVNLDINRILTLFGTTHLQERRIGTALQALWHNETYGLRLFLPIYYLERNFNIANDELAEISAILGETSEGEQDRFKKDHLISDKFGFGDLRIEFNTFPLEHSTFAFKAGLFATIPTAFSVIKNIKGSSFSKEKPRPTINLMDLCKDPSIDKVSSFLYGALDLLSANLIDTNLGNQRHLGLGIFTQSRATLSSLINRPWTDNFAIHTRTSLEC</sequence>